<evidence type="ECO:0000313" key="2">
    <source>
        <dbReference type="EMBL" id="KAK1117143.1"/>
    </source>
</evidence>
<organism evidence="2 3">
    <name type="scientific">Melipona bicolor</name>
    <dbReference type="NCBI Taxonomy" id="60889"/>
    <lineage>
        <taxon>Eukaryota</taxon>
        <taxon>Metazoa</taxon>
        <taxon>Ecdysozoa</taxon>
        <taxon>Arthropoda</taxon>
        <taxon>Hexapoda</taxon>
        <taxon>Insecta</taxon>
        <taxon>Pterygota</taxon>
        <taxon>Neoptera</taxon>
        <taxon>Endopterygota</taxon>
        <taxon>Hymenoptera</taxon>
        <taxon>Apocrita</taxon>
        <taxon>Aculeata</taxon>
        <taxon>Apoidea</taxon>
        <taxon>Anthophila</taxon>
        <taxon>Apidae</taxon>
        <taxon>Melipona</taxon>
    </lineage>
</organism>
<dbReference type="Proteomes" id="UP001177670">
    <property type="component" value="Unassembled WGS sequence"/>
</dbReference>
<feature type="region of interest" description="Disordered" evidence="1">
    <location>
        <begin position="63"/>
        <end position="103"/>
    </location>
</feature>
<proteinExistence type="predicted"/>
<dbReference type="EMBL" id="JAHYIQ010000055">
    <property type="protein sequence ID" value="KAK1117143.1"/>
    <property type="molecule type" value="Genomic_DNA"/>
</dbReference>
<keyword evidence="3" id="KW-1185">Reference proteome</keyword>
<accession>A0AA40FDU1</accession>
<gene>
    <name evidence="2" type="ORF">K0M31_016949</name>
</gene>
<sequence length="103" mass="11457">MCSSQRRQILSQISRECDAFQTSESLRLDSNFSLRNTNSKQTEVSEMPSSASLDSLTRAMTDVVSVVSERHEGDPREKEDAGEGQKETADASWKGETRGRSMP</sequence>
<name>A0AA40FDU1_9HYME</name>
<dbReference type="AlphaFoldDB" id="A0AA40FDU1"/>
<feature type="region of interest" description="Disordered" evidence="1">
    <location>
        <begin position="38"/>
        <end position="57"/>
    </location>
</feature>
<evidence type="ECO:0000256" key="1">
    <source>
        <dbReference type="SAM" id="MobiDB-lite"/>
    </source>
</evidence>
<feature type="compositionally biased region" description="Basic and acidic residues" evidence="1">
    <location>
        <begin position="68"/>
        <end position="103"/>
    </location>
</feature>
<reference evidence="2" key="1">
    <citation type="submission" date="2021-10" db="EMBL/GenBank/DDBJ databases">
        <title>Melipona bicolor Genome sequencing and assembly.</title>
        <authorList>
            <person name="Araujo N.S."/>
            <person name="Arias M.C."/>
        </authorList>
    </citation>
    <scope>NUCLEOTIDE SEQUENCE</scope>
    <source>
        <strain evidence="2">USP_2M_L1-L4_2017</strain>
        <tissue evidence="2">Whole body</tissue>
    </source>
</reference>
<feature type="compositionally biased region" description="Polar residues" evidence="1">
    <location>
        <begin position="38"/>
        <end position="55"/>
    </location>
</feature>
<protein>
    <submittedName>
        <fullName evidence="2">Uncharacterized protein</fullName>
    </submittedName>
</protein>
<comment type="caution">
    <text evidence="2">The sequence shown here is derived from an EMBL/GenBank/DDBJ whole genome shotgun (WGS) entry which is preliminary data.</text>
</comment>
<evidence type="ECO:0000313" key="3">
    <source>
        <dbReference type="Proteomes" id="UP001177670"/>
    </source>
</evidence>